<protein>
    <submittedName>
        <fullName evidence="1">Uncharacterized protein</fullName>
    </submittedName>
</protein>
<keyword evidence="2" id="KW-1185">Reference proteome</keyword>
<proteinExistence type="predicted"/>
<dbReference type="EMBL" id="QTSX02003566">
    <property type="protein sequence ID" value="KAJ9070645.1"/>
    <property type="molecule type" value="Genomic_DNA"/>
</dbReference>
<accession>A0ACC2T7P8</accession>
<evidence type="ECO:0000313" key="2">
    <source>
        <dbReference type="Proteomes" id="UP001165960"/>
    </source>
</evidence>
<gene>
    <name evidence="1" type="ORF">DSO57_1005738</name>
</gene>
<organism evidence="1 2">
    <name type="scientific">Entomophthora muscae</name>
    <dbReference type="NCBI Taxonomy" id="34485"/>
    <lineage>
        <taxon>Eukaryota</taxon>
        <taxon>Fungi</taxon>
        <taxon>Fungi incertae sedis</taxon>
        <taxon>Zoopagomycota</taxon>
        <taxon>Entomophthoromycotina</taxon>
        <taxon>Entomophthoromycetes</taxon>
        <taxon>Entomophthorales</taxon>
        <taxon>Entomophthoraceae</taxon>
        <taxon>Entomophthora</taxon>
    </lineage>
</organism>
<sequence>MIMGGRSSFIDATHSLLHSVEARVQLVNHVKIDNSSPLETQARERDLNPGPGSLRAARPMDCWAACLCFLGIKPLQAEALVNSQSQNTNISPTIVAPEEEPFELPNEGRDGVYVSFINLKSSQETNQEPTQERGTGLRPGPMTTTLKQDNQVAKLRILTNERTPRPSTILLLSDPSTQFPRPSFPQCPDEPMENVKFGGGVLYRPKDPTLQTYCHF</sequence>
<name>A0ACC2T7P8_9FUNG</name>
<comment type="caution">
    <text evidence="1">The sequence shown here is derived from an EMBL/GenBank/DDBJ whole genome shotgun (WGS) entry which is preliminary data.</text>
</comment>
<evidence type="ECO:0000313" key="1">
    <source>
        <dbReference type="EMBL" id="KAJ9070645.1"/>
    </source>
</evidence>
<dbReference type="Proteomes" id="UP001165960">
    <property type="component" value="Unassembled WGS sequence"/>
</dbReference>
<reference evidence="1" key="1">
    <citation type="submission" date="2022-04" db="EMBL/GenBank/DDBJ databases">
        <title>Genome of the entomopathogenic fungus Entomophthora muscae.</title>
        <authorList>
            <person name="Elya C."/>
            <person name="Lovett B.R."/>
            <person name="Lee E."/>
            <person name="Macias A.M."/>
            <person name="Hajek A.E."/>
            <person name="De Bivort B.L."/>
            <person name="Kasson M.T."/>
            <person name="De Fine Licht H.H."/>
            <person name="Stajich J.E."/>
        </authorList>
    </citation>
    <scope>NUCLEOTIDE SEQUENCE</scope>
    <source>
        <strain evidence="1">Berkeley</strain>
    </source>
</reference>